<accession>A0ABN7VRN6</accession>
<proteinExistence type="predicted"/>
<protein>
    <submittedName>
        <fullName evidence="2">8354_t:CDS:1</fullName>
    </submittedName>
</protein>
<evidence type="ECO:0000313" key="3">
    <source>
        <dbReference type="Proteomes" id="UP000789901"/>
    </source>
</evidence>
<organism evidence="2 3">
    <name type="scientific">Gigaspora margarita</name>
    <dbReference type="NCBI Taxonomy" id="4874"/>
    <lineage>
        <taxon>Eukaryota</taxon>
        <taxon>Fungi</taxon>
        <taxon>Fungi incertae sedis</taxon>
        <taxon>Mucoromycota</taxon>
        <taxon>Glomeromycotina</taxon>
        <taxon>Glomeromycetes</taxon>
        <taxon>Diversisporales</taxon>
        <taxon>Gigasporaceae</taxon>
        <taxon>Gigaspora</taxon>
    </lineage>
</organism>
<keyword evidence="3" id="KW-1185">Reference proteome</keyword>
<dbReference type="Proteomes" id="UP000789901">
    <property type="component" value="Unassembled WGS sequence"/>
</dbReference>
<sequence length="191" mass="21177">MNSQSLNSPQRILLKGFYNHDSPEEFNLPRFEEGNVVLATSKFHIVDYASKERNILVPKKTKTTNEAAGPQSIAKKIATRINANHKNENSLFVNKISSGIVEPYPANSKASTKNEDSLFTNKTSSITNPSTTNSKNKKKLFTNKNKLLIKPSSEIAKPSTRTRTRRQLTDLAKEALANSNEQAAIFLATNA</sequence>
<feature type="region of interest" description="Disordered" evidence="1">
    <location>
        <begin position="105"/>
        <end position="137"/>
    </location>
</feature>
<evidence type="ECO:0000313" key="2">
    <source>
        <dbReference type="EMBL" id="CAG8794613.1"/>
    </source>
</evidence>
<feature type="compositionally biased region" description="Low complexity" evidence="1">
    <location>
        <begin position="120"/>
        <end position="134"/>
    </location>
</feature>
<comment type="caution">
    <text evidence="2">The sequence shown here is derived from an EMBL/GenBank/DDBJ whole genome shotgun (WGS) entry which is preliminary data.</text>
</comment>
<evidence type="ECO:0000256" key="1">
    <source>
        <dbReference type="SAM" id="MobiDB-lite"/>
    </source>
</evidence>
<dbReference type="EMBL" id="CAJVQB010020511">
    <property type="protein sequence ID" value="CAG8794613.1"/>
    <property type="molecule type" value="Genomic_DNA"/>
</dbReference>
<name>A0ABN7VRN6_GIGMA</name>
<gene>
    <name evidence="2" type="ORF">GMARGA_LOCUS21820</name>
</gene>
<reference evidence="2 3" key="1">
    <citation type="submission" date="2021-06" db="EMBL/GenBank/DDBJ databases">
        <authorList>
            <person name="Kallberg Y."/>
            <person name="Tangrot J."/>
            <person name="Rosling A."/>
        </authorList>
    </citation>
    <scope>NUCLEOTIDE SEQUENCE [LARGE SCALE GENOMIC DNA]</scope>
    <source>
        <strain evidence="2 3">120-4 pot B 10/14</strain>
    </source>
</reference>